<dbReference type="AlphaFoldDB" id="A0A645ELF8"/>
<reference evidence="1" key="1">
    <citation type="submission" date="2019-08" db="EMBL/GenBank/DDBJ databases">
        <authorList>
            <person name="Kucharzyk K."/>
            <person name="Murdoch R.W."/>
            <person name="Higgins S."/>
            <person name="Loffler F."/>
        </authorList>
    </citation>
    <scope>NUCLEOTIDE SEQUENCE</scope>
</reference>
<accession>A0A645ELF8</accession>
<protein>
    <submittedName>
        <fullName evidence="1">Uncharacterized protein</fullName>
    </submittedName>
</protein>
<gene>
    <name evidence="1" type="ORF">SDC9_148582</name>
</gene>
<comment type="caution">
    <text evidence="1">The sequence shown here is derived from an EMBL/GenBank/DDBJ whole genome shotgun (WGS) entry which is preliminary data.</text>
</comment>
<name>A0A645ELF8_9ZZZZ</name>
<dbReference type="EMBL" id="VSSQ01047392">
    <property type="protein sequence ID" value="MPN01373.1"/>
    <property type="molecule type" value="Genomic_DNA"/>
</dbReference>
<proteinExistence type="predicted"/>
<evidence type="ECO:0000313" key="1">
    <source>
        <dbReference type="EMBL" id="MPN01373.1"/>
    </source>
</evidence>
<organism evidence="1">
    <name type="scientific">bioreactor metagenome</name>
    <dbReference type="NCBI Taxonomy" id="1076179"/>
    <lineage>
        <taxon>unclassified sequences</taxon>
        <taxon>metagenomes</taxon>
        <taxon>ecological metagenomes</taxon>
    </lineage>
</organism>
<sequence length="68" mass="7129">MLLEERHGNSRAVFKALKLRQVNRRELFGKDVGEAALGDTAIQGHLAAFKSGGFSAAGAGLGTFVTLA</sequence>